<gene>
    <name evidence="7" type="ORF">OUY18_04950</name>
</gene>
<proteinExistence type="predicted"/>
<dbReference type="Gene3D" id="3.50.50.60">
    <property type="entry name" value="FAD/NAD(P)-binding domain"/>
    <property type="match status" value="2"/>
</dbReference>
<dbReference type="PROSITE" id="PS00573">
    <property type="entry name" value="PYRIDINE_REDOX_2"/>
    <property type="match status" value="1"/>
</dbReference>
<organism evidence="7 8">
    <name type="scientific">Caproiciproducens galactitolivorans</name>
    <dbReference type="NCBI Taxonomy" id="642589"/>
    <lineage>
        <taxon>Bacteria</taxon>
        <taxon>Bacillati</taxon>
        <taxon>Bacillota</taxon>
        <taxon>Clostridia</taxon>
        <taxon>Eubacteriales</taxon>
        <taxon>Acutalibacteraceae</taxon>
        <taxon>Caproiciproducens</taxon>
    </lineage>
</organism>
<reference evidence="7 8" key="1">
    <citation type="submission" date="2022-11" db="EMBL/GenBank/DDBJ databases">
        <authorList>
            <person name="Caiyu Z."/>
        </authorList>
    </citation>
    <scope>NUCLEOTIDE SEQUENCE [LARGE SCALE GENOMIC DNA]</scope>
    <source>
        <strain evidence="7 8">YR-4</strain>
    </source>
</reference>
<evidence type="ECO:0000256" key="5">
    <source>
        <dbReference type="ARBA" id="ARBA00023284"/>
    </source>
</evidence>
<dbReference type="InterPro" id="IPR036188">
    <property type="entry name" value="FAD/NAD-bd_sf"/>
</dbReference>
<dbReference type="SUPFAM" id="SSF51905">
    <property type="entry name" value="FAD/NAD(P)-binding domain"/>
    <property type="match status" value="1"/>
</dbReference>
<keyword evidence="4" id="KW-1015">Disulfide bond</keyword>
<evidence type="ECO:0000256" key="2">
    <source>
        <dbReference type="ARBA" id="ARBA00022827"/>
    </source>
</evidence>
<keyword evidence="8" id="KW-1185">Reference proteome</keyword>
<dbReference type="RefSeq" id="WP_268057625.1">
    <property type="nucleotide sequence ID" value="NZ_JAPOHA010000004.1"/>
</dbReference>
<dbReference type="Proteomes" id="UP001082703">
    <property type="component" value="Unassembled WGS sequence"/>
</dbReference>
<evidence type="ECO:0000259" key="6">
    <source>
        <dbReference type="Pfam" id="PF07992"/>
    </source>
</evidence>
<sequence>MSDVIILGNGPAGISSAAYTARAGLETLVIGRDSGALSKAGEIENYYGFPEPISGEQLVRNGLDQASRLGVSTVEDEVVGITYDGSFTVQTKTNEYKAPIVILATGAARRAPKIEGLREFEGKGVSYCAVCDAFFYRGKHVAVLGDGNYALHEAKELLPVAGSVTVLTNGHEPTAAFPAEIPVDKREIASLRGEKVLEIVQFKDGTTLPVSGIFVAQGVASSGSFARTMGAETDGGRIVVDENMQTSIPGLYAAGDCTGGMLQISKAVYDGAKAATSAIQYYRRQKSAVKK</sequence>
<dbReference type="InterPro" id="IPR050097">
    <property type="entry name" value="Ferredoxin-NADP_redctase_2"/>
</dbReference>
<dbReference type="Pfam" id="PF07992">
    <property type="entry name" value="Pyr_redox_2"/>
    <property type="match status" value="1"/>
</dbReference>
<evidence type="ECO:0000256" key="3">
    <source>
        <dbReference type="ARBA" id="ARBA00023002"/>
    </source>
</evidence>
<protein>
    <submittedName>
        <fullName evidence="7">NAD(P)/FAD-dependent oxidoreductase</fullName>
    </submittedName>
</protein>
<dbReference type="PRINTS" id="PR00368">
    <property type="entry name" value="FADPNR"/>
</dbReference>
<keyword evidence="1" id="KW-0285">Flavoprotein</keyword>
<dbReference type="PANTHER" id="PTHR48105">
    <property type="entry name" value="THIOREDOXIN REDUCTASE 1-RELATED-RELATED"/>
    <property type="match status" value="1"/>
</dbReference>
<dbReference type="PRINTS" id="PR00469">
    <property type="entry name" value="PNDRDTASEII"/>
</dbReference>
<feature type="domain" description="FAD/NAD(P)-binding" evidence="6">
    <location>
        <begin position="3"/>
        <end position="271"/>
    </location>
</feature>
<comment type="caution">
    <text evidence="7">The sequence shown here is derived from an EMBL/GenBank/DDBJ whole genome shotgun (WGS) entry which is preliminary data.</text>
</comment>
<dbReference type="InterPro" id="IPR008255">
    <property type="entry name" value="Pyr_nucl-diS_OxRdtase_2_AS"/>
</dbReference>
<evidence type="ECO:0000256" key="1">
    <source>
        <dbReference type="ARBA" id="ARBA00022630"/>
    </source>
</evidence>
<dbReference type="EMBL" id="JAPOHA010000004">
    <property type="protein sequence ID" value="MCY1713600.1"/>
    <property type="molecule type" value="Genomic_DNA"/>
</dbReference>
<evidence type="ECO:0000313" key="8">
    <source>
        <dbReference type="Proteomes" id="UP001082703"/>
    </source>
</evidence>
<name>A0ABT4BRS9_9FIRM</name>
<evidence type="ECO:0000313" key="7">
    <source>
        <dbReference type="EMBL" id="MCY1713600.1"/>
    </source>
</evidence>
<keyword evidence="2" id="KW-0274">FAD</keyword>
<keyword evidence="3" id="KW-0560">Oxidoreductase</keyword>
<accession>A0ABT4BRS9</accession>
<dbReference type="InterPro" id="IPR023753">
    <property type="entry name" value="FAD/NAD-binding_dom"/>
</dbReference>
<evidence type="ECO:0000256" key="4">
    <source>
        <dbReference type="ARBA" id="ARBA00023157"/>
    </source>
</evidence>
<keyword evidence="5" id="KW-0676">Redox-active center</keyword>